<dbReference type="InterPro" id="IPR011009">
    <property type="entry name" value="Kinase-like_dom_sf"/>
</dbReference>
<dbReference type="Pfam" id="PF13428">
    <property type="entry name" value="TPR_14"/>
    <property type="match status" value="1"/>
</dbReference>
<dbReference type="KEGG" id="msea:METESE_18210"/>
<dbReference type="CDD" id="cd14014">
    <property type="entry name" value="STKc_PknB_like"/>
    <property type="match status" value="1"/>
</dbReference>
<evidence type="ECO:0000259" key="5">
    <source>
        <dbReference type="PROSITE" id="PS50011"/>
    </source>
</evidence>
<dbReference type="PANTHER" id="PTHR43289">
    <property type="entry name" value="MITOGEN-ACTIVATED PROTEIN KINASE KINASE KINASE 20-RELATED"/>
    <property type="match status" value="1"/>
</dbReference>
<dbReference type="Pfam" id="PF00069">
    <property type="entry name" value="Pkinase"/>
    <property type="match status" value="1"/>
</dbReference>
<evidence type="ECO:0000256" key="1">
    <source>
        <dbReference type="ARBA" id="ARBA00022679"/>
    </source>
</evidence>
<keyword evidence="4" id="KW-0067">ATP-binding</keyword>
<dbReference type="RefSeq" id="WP_316411551.1">
    <property type="nucleotide sequence ID" value="NZ_AP027081.1"/>
</dbReference>
<reference evidence="6" key="1">
    <citation type="journal article" date="2023" name="Int. J. Syst. Evol. Microbiol.">
        <title>Mesoterricola silvestris gen. nov., sp. nov., Mesoterricola sediminis sp. nov., Geothrix oryzae sp. nov., Geothrix edaphica sp. nov., Geothrix rubra sp. nov., and Geothrix limicola sp. nov., six novel members of Acidobacteriota isolated from soils.</title>
        <authorList>
            <person name="Itoh H."/>
            <person name="Sugisawa Y."/>
            <person name="Mise K."/>
            <person name="Xu Z."/>
            <person name="Kuniyasu M."/>
            <person name="Ushijima N."/>
            <person name="Kawano K."/>
            <person name="Kobayashi E."/>
            <person name="Shiratori Y."/>
            <person name="Masuda Y."/>
            <person name="Senoo K."/>
        </authorList>
    </citation>
    <scope>NUCLEOTIDE SEQUENCE</scope>
    <source>
        <strain evidence="6">W786</strain>
    </source>
</reference>
<sequence length="955" mass="104191">MSTDSDPRAPSASDPPAWALAPGCPRAGRFLIGPERGHGGMGRVHEAWDPLLRRRVALKRLAVRDPQHILRFMREANHQARVSHPAICPIHEVGTEGGEPYIVMRLVEGPPLSELRQDLPLRDLASLMAEVAGAVGAAHRAGLVHRDLKPQNILVEGEPGALRPWVVDFGLARDVARGDLTLTWACAGTPAFMSPEQARGAEPAPGDDLYSLGATLYAMLLGLPPYEATTVAGLVERQARGEAPPVRARRPDVPRDLETLVQTCIDPDPRRRYASAADLEADLRRFAAGGPIRARRVTPLDRLWRRILRHRKAAAAVAASLAVALGLLGWSLRVRAEAARQTEMATRFGLEAKGLEDLMRLERLMPPHDLRPAERRLQAGMGEIRKGMDALGRAAWGPGNYALGRIELALREDEAALGHLEAAWAAGFRTPECAYGLGTALARRFARRMVEVRLQDRSHTTVEAARRELMAQVGEKALAYFRLSRGQALDHPALGEAQIANLREEHGTCIAKCQEALRAAPWLSEARLLELQASRQRLSALDEATDTSARDRVIAEGDALAREALERAPSDSDLLGLALEDLTSRAIRESREGRPSDALFREGETLFARAMVLHPGDPGLVESYGRLRMRYGVHLGSHGGDPRPVYRETIALLERVPRIVSSDSLSLPLNWLFLAGAQAARGEDPRPALARARAGFPDQTPDIAEAGLVEARFLDARGQDPRPALRAALVAVDRLLGGAQVQAFYPLQIRGEILGHLARWEAAHGVDPAPTMAAAREATARSLAIKGGNVFALWDHALLEALEAERRAGRGEPWEAPWAAAQASARAAQEARADHFRSAWIVAEVWLARARILDRLGRDPEAALAEAARAARRGLGIHAASFELRLTLAEVRRRQGRPADAEREARAGLRAKPDAVALWRELARALDLQRRSPEEALARIRALNPGGQAEGQWTS</sequence>
<organism evidence="6 7">
    <name type="scientific">Mesoterricola sediminis</name>
    <dbReference type="NCBI Taxonomy" id="2927980"/>
    <lineage>
        <taxon>Bacteria</taxon>
        <taxon>Pseudomonadati</taxon>
        <taxon>Acidobacteriota</taxon>
        <taxon>Holophagae</taxon>
        <taxon>Holophagales</taxon>
        <taxon>Holophagaceae</taxon>
        <taxon>Mesoterricola</taxon>
    </lineage>
</organism>
<evidence type="ECO:0000313" key="7">
    <source>
        <dbReference type="Proteomes" id="UP001228113"/>
    </source>
</evidence>
<dbReference type="AlphaFoldDB" id="A0AA48HEN8"/>
<dbReference type="GO" id="GO:0005524">
    <property type="term" value="F:ATP binding"/>
    <property type="evidence" value="ECO:0007669"/>
    <property type="project" value="UniProtKB-KW"/>
</dbReference>
<evidence type="ECO:0000256" key="3">
    <source>
        <dbReference type="ARBA" id="ARBA00022777"/>
    </source>
</evidence>
<dbReference type="Gene3D" id="1.10.510.10">
    <property type="entry name" value="Transferase(Phosphotransferase) domain 1"/>
    <property type="match status" value="1"/>
</dbReference>
<protein>
    <recommendedName>
        <fullName evidence="5">Protein kinase domain-containing protein</fullName>
    </recommendedName>
</protein>
<proteinExistence type="predicted"/>
<dbReference type="EMBL" id="AP027081">
    <property type="protein sequence ID" value="BDU76863.1"/>
    <property type="molecule type" value="Genomic_DNA"/>
</dbReference>
<dbReference type="SMART" id="SM00220">
    <property type="entry name" value="S_TKc"/>
    <property type="match status" value="1"/>
</dbReference>
<feature type="domain" description="Protein kinase" evidence="5">
    <location>
        <begin position="30"/>
        <end position="287"/>
    </location>
</feature>
<evidence type="ECO:0000256" key="2">
    <source>
        <dbReference type="ARBA" id="ARBA00022741"/>
    </source>
</evidence>
<keyword evidence="7" id="KW-1185">Reference proteome</keyword>
<keyword evidence="3" id="KW-0418">Kinase</keyword>
<dbReference type="SUPFAM" id="SSF48452">
    <property type="entry name" value="TPR-like"/>
    <property type="match status" value="1"/>
</dbReference>
<keyword evidence="1" id="KW-0808">Transferase</keyword>
<dbReference type="Gene3D" id="1.25.40.10">
    <property type="entry name" value="Tetratricopeptide repeat domain"/>
    <property type="match status" value="1"/>
</dbReference>
<dbReference type="Proteomes" id="UP001228113">
    <property type="component" value="Chromosome"/>
</dbReference>
<keyword evidence="2" id="KW-0547">Nucleotide-binding</keyword>
<evidence type="ECO:0000313" key="6">
    <source>
        <dbReference type="EMBL" id="BDU76863.1"/>
    </source>
</evidence>
<dbReference type="SUPFAM" id="SSF56112">
    <property type="entry name" value="Protein kinase-like (PK-like)"/>
    <property type="match status" value="1"/>
</dbReference>
<dbReference type="InterPro" id="IPR011990">
    <property type="entry name" value="TPR-like_helical_dom_sf"/>
</dbReference>
<dbReference type="InterPro" id="IPR000719">
    <property type="entry name" value="Prot_kinase_dom"/>
</dbReference>
<accession>A0AA48HEN8</accession>
<dbReference type="PANTHER" id="PTHR43289:SF6">
    <property type="entry name" value="SERINE_THREONINE-PROTEIN KINASE NEKL-3"/>
    <property type="match status" value="1"/>
</dbReference>
<dbReference type="Gene3D" id="3.30.200.20">
    <property type="entry name" value="Phosphorylase Kinase, domain 1"/>
    <property type="match status" value="1"/>
</dbReference>
<dbReference type="PROSITE" id="PS50011">
    <property type="entry name" value="PROTEIN_KINASE_DOM"/>
    <property type="match status" value="1"/>
</dbReference>
<dbReference type="GO" id="GO:0004674">
    <property type="term" value="F:protein serine/threonine kinase activity"/>
    <property type="evidence" value="ECO:0007669"/>
    <property type="project" value="TreeGrafter"/>
</dbReference>
<dbReference type="InterPro" id="IPR008271">
    <property type="entry name" value="Ser/Thr_kinase_AS"/>
</dbReference>
<name>A0AA48HEN8_9BACT</name>
<evidence type="ECO:0000256" key="4">
    <source>
        <dbReference type="ARBA" id="ARBA00022840"/>
    </source>
</evidence>
<gene>
    <name evidence="6" type="ORF">METESE_18210</name>
</gene>
<dbReference type="PROSITE" id="PS00108">
    <property type="entry name" value="PROTEIN_KINASE_ST"/>
    <property type="match status" value="1"/>
</dbReference>